<dbReference type="PRINTS" id="PR01020">
    <property type="entry name" value="LPSBIOSNTHSS"/>
</dbReference>
<dbReference type="EC" id="2.7.7.3" evidence="9"/>
<feature type="binding site" evidence="9">
    <location>
        <position position="42"/>
    </location>
    <ligand>
        <name>substrate</name>
    </ligand>
</feature>
<organism evidence="11 12">
    <name type="scientific">Candidatus Erwinia haradaeae</name>
    <dbReference type="NCBI Taxonomy" id="1922217"/>
    <lineage>
        <taxon>Bacteria</taxon>
        <taxon>Pseudomonadati</taxon>
        <taxon>Pseudomonadota</taxon>
        <taxon>Gammaproteobacteria</taxon>
        <taxon>Enterobacterales</taxon>
        <taxon>Erwiniaceae</taxon>
        <taxon>Erwinia</taxon>
    </lineage>
</organism>
<evidence type="ECO:0000256" key="5">
    <source>
        <dbReference type="ARBA" id="ARBA00022840"/>
    </source>
</evidence>
<feature type="binding site" evidence="9">
    <location>
        <begin position="124"/>
        <end position="130"/>
    </location>
    <ligand>
        <name>ATP</name>
        <dbReference type="ChEBI" id="CHEBI:30616"/>
    </ligand>
</feature>
<keyword evidence="7 9" id="KW-0173">Coenzyme A biosynthesis</keyword>
<dbReference type="OrthoDB" id="9806661at2"/>
<dbReference type="InterPro" id="IPR001980">
    <property type="entry name" value="PPAT"/>
</dbReference>
<evidence type="ECO:0000256" key="9">
    <source>
        <dbReference type="HAMAP-Rule" id="MF_00151"/>
    </source>
</evidence>
<evidence type="ECO:0000256" key="1">
    <source>
        <dbReference type="ARBA" id="ARBA00022490"/>
    </source>
</evidence>
<evidence type="ECO:0000259" key="10">
    <source>
        <dbReference type="Pfam" id="PF01467"/>
    </source>
</evidence>
<proteinExistence type="inferred from homology"/>
<accession>A0A451DC91</accession>
<feature type="domain" description="Cytidyltransferase-like" evidence="10">
    <location>
        <begin position="6"/>
        <end position="134"/>
    </location>
</feature>
<dbReference type="GO" id="GO:0004595">
    <property type="term" value="F:pantetheine-phosphate adenylyltransferase activity"/>
    <property type="evidence" value="ECO:0007669"/>
    <property type="project" value="UniProtKB-UniRule"/>
</dbReference>
<comment type="function">
    <text evidence="9">Reversibly transfers an adenylyl group from ATP to 4'-phosphopantetheine, yielding dephospho-CoA (dPCoA) and pyrophosphate.</text>
</comment>
<dbReference type="EMBL" id="LR217720">
    <property type="protein sequence ID" value="VFP84049.1"/>
    <property type="molecule type" value="Genomic_DNA"/>
</dbReference>
<comment type="similarity">
    <text evidence="9">Belongs to the bacterial CoaD family.</text>
</comment>
<keyword evidence="5 9" id="KW-0067">ATP-binding</keyword>
<protein>
    <recommendedName>
        <fullName evidence="9">Phosphopantetheine adenylyltransferase</fullName>
        <ecNumber evidence="9">2.7.7.3</ecNumber>
    </recommendedName>
    <alternativeName>
        <fullName evidence="9">Dephospho-CoA pyrophosphorylase</fullName>
    </alternativeName>
    <alternativeName>
        <fullName evidence="9">Pantetheine-phosphate adenylyltransferase</fullName>
        <shortName evidence="9">PPAT</shortName>
    </alternativeName>
</protein>
<evidence type="ECO:0000313" key="12">
    <source>
        <dbReference type="Proteomes" id="UP000294418"/>
    </source>
</evidence>
<dbReference type="GO" id="GO:0005524">
    <property type="term" value="F:ATP binding"/>
    <property type="evidence" value="ECO:0007669"/>
    <property type="project" value="UniProtKB-KW"/>
</dbReference>
<keyword evidence="4 9" id="KW-0547">Nucleotide-binding</keyword>
<feature type="binding site" evidence="9">
    <location>
        <position position="10"/>
    </location>
    <ligand>
        <name>substrate</name>
    </ligand>
</feature>
<feature type="binding site" evidence="9">
    <location>
        <position position="99"/>
    </location>
    <ligand>
        <name>ATP</name>
        <dbReference type="ChEBI" id="CHEBI:30616"/>
    </ligand>
</feature>
<evidence type="ECO:0000256" key="6">
    <source>
        <dbReference type="ARBA" id="ARBA00022842"/>
    </source>
</evidence>
<dbReference type="AlphaFoldDB" id="A0A451DC91"/>
<comment type="cofactor">
    <cofactor evidence="9">
        <name>Mg(2+)</name>
        <dbReference type="ChEBI" id="CHEBI:18420"/>
    </cofactor>
</comment>
<evidence type="ECO:0000256" key="2">
    <source>
        <dbReference type="ARBA" id="ARBA00022679"/>
    </source>
</evidence>
<name>A0A451DC91_9GAMM</name>
<dbReference type="InterPro" id="IPR004821">
    <property type="entry name" value="Cyt_trans-like"/>
</dbReference>
<keyword evidence="3 9" id="KW-0548">Nucleotidyltransferase</keyword>
<feature type="site" description="Transition state stabilizer" evidence="9">
    <location>
        <position position="18"/>
    </location>
</feature>
<comment type="subcellular location">
    <subcellularLocation>
        <location evidence="9">Cytoplasm</location>
    </subcellularLocation>
</comment>
<dbReference type="GO" id="GO:0015937">
    <property type="term" value="P:coenzyme A biosynthetic process"/>
    <property type="evidence" value="ECO:0007669"/>
    <property type="project" value="UniProtKB-UniRule"/>
</dbReference>
<dbReference type="PANTHER" id="PTHR21342">
    <property type="entry name" value="PHOSPHOPANTETHEINE ADENYLYLTRANSFERASE"/>
    <property type="match status" value="1"/>
</dbReference>
<dbReference type="Proteomes" id="UP000294418">
    <property type="component" value="Chromosome"/>
</dbReference>
<feature type="binding site" evidence="9">
    <location>
        <position position="74"/>
    </location>
    <ligand>
        <name>substrate</name>
    </ligand>
</feature>
<feature type="binding site" evidence="9">
    <location>
        <begin position="10"/>
        <end position="11"/>
    </location>
    <ligand>
        <name>ATP</name>
        <dbReference type="ChEBI" id="CHEBI:30616"/>
    </ligand>
</feature>
<dbReference type="SUPFAM" id="SSF52374">
    <property type="entry name" value="Nucleotidylyl transferase"/>
    <property type="match status" value="1"/>
</dbReference>
<evidence type="ECO:0000256" key="7">
    <source>
        <dbReference type="ARBA" id="ARBA00022993"/>
    </source>
</evidence>
<dbReference type="RefSeq" id="WP_157989591.1">
    <property type="nucleotide sequence ID" value="NZ_LR217720.1"/>
</dbReference>
<dbReference type="PANTHER" id="PTHR21342:SF1">
    <property type="entry name" value="PHOSPHOPANTETHEINE ADENYLYLTRANSFERASE"/>
    <property type="match status" value="1"/>
</dbReference>
<evidence type="ECO:0000256" key="8">
    <source>
        <dbReference type="ARBA" id="ARBA00029346"/>
    </source>
</evidence>
<keyword evidence="2 9" id="KW-0808">Transferase</keyword>
<evidence type="ECO:0000256" key="4">
    <source>
        <dbReference type="ARBA" id="ARBA00022741"/>
    </source>
</evidence>
<gene>
    <name evidence="9 11" type="primary">coaD</name>
    <name evidence="11" type="ORF">ERCILAFE3058_154</name>
</gene>
<comment type="pathway">
    <text evidence="9">Cofactor biosynthesis; coenzyme A biosynthesis; CoA from (R)-pantothenate: step 4/5.</text>
</comment>
<comment type="subunit">
    <text evidence="9">Homohexamer.</text>
</comment>
<evidence type="ECO:0000313" key="11">
    <source>
        <dbReference type="EMBL" id="VFP84049.1"/>
    </source>
</evidence>
<dbReference type="InterPro" id="IPR014729">
    <property type="entry name" value="Rossmann-like_a/b/a_fold"/>
</dbReference>
<dbReference type="NCBIfam" id="TIGR00125">
    <property type="entry name" value="cyt_tran_rel"/>
    <property type="match status" value="1"/>
</dbReference>
<feature type="binding site" evidence="9">
    <location>
        <position position="88"/>
    </location>
    <ligand>
        <name>substrate</name>
    </ligand>
</feature>
<dbReference type="UniPathway" id="UPA00241">
    <property type="reaction ID" value="UER00355"/>
</dbReference>
<evidence type="ECO:0000256" key="3">
    <source>
        <dbReference type="ARBA" id="ARBA00022695"/>
    </source>
</evidence>
<feature type="binding site" evidence="9">
    <location>
        <position position="18"/>
    </location>
    <ligand>
        <name>ATP</name>
        <dbReference type="ChEBI" id="CHEBI:30616"/>
    </ligand>
</feature>
<dbReference type="GO" id="GO:0005737">
    <property type="term" value="C:cytoplasm"/>
    <property type="evidence" value="ECO:0007669"/>
    <property type="project" value="UniProtKB-SubCell"/>
</dbReference>
<reference evidence="11 12" key="1">
    <citation type="submission" date="2019-02" db="EMBL/GenBank/DDBJ databases">
        <authorList>
            <person name="Manzano-Marin A."/>
            <person name="Manzano-Marin A."/>
        </authorList>
    </citation>
    <scope>NUCLEOTIDE SEQUENCE [LARGE SCALE GENOMIC DNA]</scope>
    <source>
        <strain evidence="11 12">ErCilaricifoliae</strain>
    </source>
</reference>
<dbReference type="Pfam" id="PF01467">
    <property type="entry name" value="CTP_transf_like"/>
    <property type="match status" value="1"/>
</dbReference>
<keyword evidence="1 9" id="KW-0963">Cytoplasm</keyword>
<dbReference type="CDD" id="cd02163">
    <property type="entry name" value="PPAT"/>
    <property type="match status" value="1"/>
</dbReference>
<keyword evidence="6 9" id="KW-0460">Magnesium</keyword>
<dbReference type="NCBIfam" id="TIGR01510">
    <property type="entry name" value="coaD_prev_kdtB"/>
    <property type="match status" value="1"/>
</dbReference>
<feature type="binding site" evidence="9">
    <location>
        <begin position="89"/>
        <end position="91"/>
    </location>
    <ligand>
        <name>ATP</name>
        <dbReference type="ChEBI" id="CHEBI:30616"/>
    </ligand>
</feature>
<dbReference type="HAMAP" id="MF_00151">
    <property type="entry name" value="PPAT_bact"/>
    <property type="match status" value="1"/>
</dbReference>
<sequence length="158" mass="18010">MNKKTIYPGTFDPITNGHLNIVTRAATIFQNIILAIADNPSKKPIFSIQERVVLATKVVCHLQNVVVMRFSNLLVDFAQEQKAFIIIRGLRTTSDWENEKQIAEMNHNLYPALENVFLMPMGQYTYLSSSLIKEIFQYGGDVTQFLPSEVYQALKARL</sequence>
<dbReference type="Gene3D" id="3.40.50.620">
    <property type="entry name" value="HUPs"/>
    <property type="match status" value="1"/>
</dbReference>
<comment type="catalytic activity">
    <reaction evidence="8 9">
        <text>(R)-4'-phosphopantetheine + ATP + H(+) = 3'-dephospho-CoA + diphosphate</text>
        <dbReference type="Rhea" id="RHEA:19801"/>
        <dbReference type="ChEBI" id="CHEBI:15378"/>
        <dbReference type="ChEBI" id="CHEBI:30616"/>
        <dbReference type="ChEBI" id="CHEBI:33019"/>
        <dbReference type="ChEBI" id="CHEBI:57328"/>
        <dbReference type="ChEBI" id="CHEBI:61723"/>
        <dbReference type="EC" id="2.7.7.3"/>
    </reaction>
</comment>